<dbReference type="InterPro" id="IPR007612">
    <property type="entry name" value="LOR"/>
</dbReference>
<organism evidence="3 4">
    <name type="scientific">Oculimacula yallundae</name>
    <dbReference type="NCBI Taxonomy" id="86028"/>
    <lineage>
        <taxon>Eukaryota</taxon>
        <taxon>Fungi</taxon>
        <taxon>Dikarya</taxon>
        <taxon>Ascomycota</taxon>
        <taxon>Pezizomycotina</taxon>
        <taxon>Leotiomycetes</taxon>
        <taxon>Helotiales</taxon>
        <taxon>Ploettnerulaceae</taxon>
        <taxon>Oculimacula</taxon>
    </lineage>
</organism>
<keyword evidence="4" id="KW-1185">Reference proteome</keyword>
<protein>
    <submittedName>
        <fullName evidence="3">Uncharacterized protein</fullName>
    </submittedName>
</protein>
<feature type="compositionally biased region" description="Low complexity" evidence="2">
    <location>
        <begin position="159"/>
        <end position="174"/>
    </location>
</feature>
<comment type="similarity">
    <text evidence="1">Belongs to the LOR family.</text>
</comment>
<dbReference type="InterPro" id="IPR038595">
    <property type="entry name" value="LOR_sf"/>
</dbReference>
<feature type="region of interest" description="Disordered" evidence="2">
    <location>
        <begin position="159"/>
        <end position="199"/>
    </location>
</feature>
<evidence type="ECO:0000256" key="1">
    <source>
        <dbReference type="ARBA" id="ARBA00005437"/>
    </source>
</evidence>
<dbReference type="Proteomes" id="UP001595075">
    <property type="component" value="Unassembled WGS sequence"/>
</dbReference>
<comment type="caution">
    <text evidence="3">The sequence shown here is derived from an EMBL/GenBank/DDBJ whole genome shotgun (WGS) entry which is preliminary data.</text>
</comment>
<evidence type="ECO:0000313" key="3">
    <source>
        <dbReference type="EMBL" id="KAL2061924.1"/>
    </source>
</evidence>
<evidence type="ECO:0000256" key="2">
    <source>
        <dbReference type="SAM" id="MobiDB-lite"/>
    </source>
</evidence>
<evidence type="ECO:0000313" key="4">
    <source>
        <dbReference type="Proteomes" id="UP001595075"/>
    </source>
</evidence>
<name>A0ABR4BY01_9HELO</name>
<dbReference type="Gene3D" id="2.40.160.200">
    <property type="entry name" value="LURP1-related"/>
    <property type="match status" value="1"/>
</dbReference>
<feature type="region of interest" description="Disordered" evidence="2">
    <location>
        <begin position="1"/>
        <end position="25"/>
    </location>
</feature>
<proteinExistence type="inferred from homology"/>
<feature type="region of interest" description="Disordered" evidence="2">
    <location>
        <begin position="81"/>
        <end position="113"/>
    </location>
</feature>
<dbReference type="Pfam" id="PF04525">
    <property type="entry name" value="LOR"/>
    <property type="match status" value="1"/>
</dbReference>
<reference evidence="3 4" key="1">
    <citation type="journal article" date="2024" name="Commun. Biol.">
        <title>Comparative genomic analysis of thermophilic fungi reveals convergent evolutionary adaptations and gene losses.</title>
        <authorList>
            <person name="Steindorff A.S."/>
            <person name="Aguilar-Pontes M.V."/>
            <person name="Robinson A.J."/>
            <person name="Andreopoulos B."/>
            <person name="LaButti K."/>
            <person name="Kuo A."/>
            <person name="Mondo S."/>
            <person name="Riley R."/>
            <person name="Otillar R."/>
            <person name="Haridas S."/>
            <person name="Lipzen A."/>
            <person name="Grimwood J."/>
            <person name="Schmutz J."/>
            <person name="Clum A."/>
            <person name="Reid I.D."/>
            <person name="Moisan M.C."/>
            <person name="Butler G."/>
            <person name="Nguyen T.T.M."/>
            <person name="Dewar K."/>
            <person name="Conant G."/>
            <person name="Drula E."/>
            <person name="Henrissat B."/>
            <person name="Hansel C."/>
            <person name="Singer S."/>
            <person name="Hutchinson M.I."/>
            <person name="de Vries R.P."/>
            <person name="Natvig D.O."/>
            <person name="Powell A.J."/>
            <person name="Tsang A."/>
            <person name="Grigoriev I.V."/>
        </authorList>
    </citation>
    <scope>NUCLEOTIDE SEQUENCE [LARGE SCALE GENOMIC DNA]</scope>
    <source>
        <strain evidence="3 4">CBS 494.80</strain>
    </source>
</reference>
<dbReference type="SUPFAM" id="SSF54518">
    <property type="entry name" value="Tubby C-terminal domain-like"/>
    <property type="match status" value="1"/>
</dbReference>
<feature type="compositionally biased region" description="Polar residues" evidence="2">
    <location>
        <begin position="1"/>
        <end position="17"/>
    </location>
</feature>
<feature type="region of interest" description="Disordered" evidence="2">
    <location>
        <begin position="364"/>
        <end position="395"/>
    </location>
</feature>
<gene>
    <name evidence="3" type="ORF">VTL71DRAFT_7302</name>
</gene>
<sequence>MDPSTLFSVSQFGQPNQYGEPVESPESAVLMDMIFQYLKEDPSKSSLPTPVDSKIQTWTASLPEYQVSPIITEIHDYTEHSDSSVNSFSSPRRSMSSDTSSLSDSGSPKTPLLTSSIICTTAESPYSDELMFSTIPKQPTPAPQVNLNRNCSLRRSLEVVRSPSRATSSSRRVSFGLPSNPSSPVIERGSPPSISGTHQRMQATVTSLVTLPEFVPSPAKTPHNSKPSLPRQLRISSRNSPALQLPPLVHPEFELSFPTTRPTSAERKAQNFRNEARQSAPVPDHAKELLQILEARKISPNRLSMAVPSASRPSIRLESINRLKASRQSMQIVIPIHIQKPIQEVPIQRLAGMEQEFHRSLETSKLPSTRQSVQFSVPRPPQRNAPDVPDRIQMTKPMGDDKIAARLQRKMEIERIPVPPMASTVVPRALTSPGVWFTKGFFSGREGMQFRMTRRVMNFSKAEWVIESDDGAKILKGFGHSNSLSRRTDFSDFDDTPIFTIQKKTGSTRVAEAPNGISLFTIRNTLYSSPYWTVNIGSENSMTSAAQWTAKGDASLETVTVSWGGIQVGRISLESKAKKHTYILNIAPVVNYCIMAALATVFDDLRTDEGC</sequence>
<dbReference type="EMBL" id="JAZHXI010000018">
    <property type="protein sequence ID" value="KAL2061924.1"/>
    <property type="molecule type" value="Genomic_DNA"/>
</dbReference>
<accession>A0ABR4BY01</accession>
<dbReference type="InterPro" id="IPR025659">
    <property type="entry name" value="Tubby-like_C"/>
</dbReference>
<feature type="compositionally biased region" description="Low complexity" evidence="2">
    <location>
        <begin position="83"/>
        <end position="107"/>
    </location>
</feature>
<feature type="compositionally biased region" description="Polar residues" evidence="2">
    <location>
        <begin position="364"/>
        <end position="375"/>
    </location>
</feature>
<feature type="region of interest" description="Disordered" evidence="2">
    <location>
        <begin position="264"/>
        <end position="284"/>
    </location>
</feature>